<proteinExistence type="predicted"/>
<dbReference type="AlphaFoldDB" id="A0AAD7WQ95"/>
<protein>
    <submittedName>
        <fullName evidence="2">Uncharacterized protein</fullName>
    </submittedName>
</protein>
<reference evidence="2" key="1">
    <citation type="journal article" date="2023" name="Science">
        <title>Genome structures resolve the early diversification of teleost fishes.</title>
        <authorList>
            <person name="Parey E."/>
            <person name="Louis A."/>
            <person name="Montfort J."/>
            <person name="Bouchez O."/>
            <person name="Roques C."/>
            <person name="Iampietro C."/>
            <person name="Lluch J."/>
            <person name="Castinel A."/>
            <person name="Donnadieu C."/>
            <person name="Desvignes T."/>
            <person name="Floi Bucao C."/>
            <person name="Jouanno E."/>
            <person name="Wen M."/>
            <person name="Mejri S."/>
            <person name="Dirks R."/>
            <person name="Jansen H."/>
            <person name="Henkel C."/>
            <person name="Chen W.J."/>
            <person name="Zahm M."/>
            <person name="Cabau C."/>
            <person name="Klopp C."/>
            <person name="Thompson A.W."/>
            <person name="Robinson-Rechavi M."/>
            <person name="Braasch I."/>
            <person name="Lecointre G."/>
            <person name="Bobe J."/>
            <person name="Postlethwait J.H."/>
            <person name="Berthelot C."/>
            <person name="Roest Crollius H."/>
            <person name="Guiguen Y."/>
        </authorList>
    </citation>
    <scope>NUCLEOTIDE SEQUENCE</scope>
    <source>
        <strain evidence="2">NC1722</strain>
    </source>
</reference>
<evidence type="ECO:0000256" key="1">
    <source>
        <dbReference type="SAM" id="MobiDB-lite"/>
    </source>
</evidence>
<accession>A0AAD7WQ95</accession>
<comment type="caution">
    <text evidence="2">The sequence shown here is derived from an EMBL/GenBank/DDBJ whole genome shotgun (WGS) entry which is preliminary data.</text>
</comment>
<evidence type="ECO:0000313" key="2">
    <source>
        <dbReference type="EMBL" id="KAJ8405013.1"/>
    </source>
</evidence>
<organism evidence="2 3">
    <name type="scientific">Aldrovandia affinis</name>
    <dbReference type="NCBI Taxonomy" id="143900"/>
    <lineage>
        <taxon>Eukaryota</taxon>
        <taxon>Metazoa</taxon>
        <taxon>Chordata</taxon>
        <taxon>Craniata</taxon>
        <taxon>Vertebrata</taxon>
        <taxon>Euteleostomi</taxon>
        <taxon>Actinopterygii</taxon>
        <taxon>Neopterygii</taxon>
        <taxon>Teleostei</taxon>
        <taxon>Notacanthiformes</taxon>
        <taxon>Halosauridae</taxon>
        <taxon>Aldrovandia</taxon>
    </lineage>
</organism>
<dbReference type="EMBL" id="JAINUG010000050">
    <property type="protein sequence ID" value="KAJ8405013.1"/>
    <property type="molecule type" value="Genomic_DNA"/>
</dbReference>
<sequence>MWKGGAGAECDPGVRGPGFLFPRKRFSARRWRAADGPILALTSCPGLSGILSPVPALSIPRRFRAGGENPTGVTNCRGHRGKVLGRCIFERRRQRDVLGKKSKQKRASATIRPLSTTK</sequence>
<name>A0AAD7WQ95_9TELE</name>
<gene>
    <name evidence="2" type="ORF">AAFF_G00329340</name>
</gene>
<dbReference type="Proteomes" id="UP001221898">
    <property type="component" value="Unassembled WGS sequence"/>
</dbReference>
<keyword evidence="3" id="KW-1185">Reference proteome</keyword>
<evidence type="ECO:0000313" key="3">
    <source>
        <dbReference type="Proteomes" id="UP001221898"/>
    </source>
</evidence>
<feature type="region of interest" description="Disordered" evidence="1">
    <location>
        <begin position="95"/>
        <end position="118"/>
    </location>
</feature>